<keyword evidence="4" id="KW-0689">Ribosomal protein</keyword>
<evidence type="ECO:0000259" key="3">
    <source>
        <dbReference type="PROSITE" id="PS51186"/>
    </source>
</evidence>
<evidence type="ECO:0000313" key="4">
    <source>
        <dbReference type="EMBL" id="SNS47207.1"/>
    </source>
</evidence>
<evidence type="ECO:0000256" key="1">
    <source>
        <dbReference type="ARBA" id="ARBA00022679"/>
    </source>
</evidence>
<organism evidence="4 5">
    <name type="scientific">Belliella buryatensis</name>
    <dbReference type="NCBI Taxonomy" id="1500549"/>
    <lineage>
        <taxon>Bacteria</taxon>
        <taxon>Pseudomonadati</taxon>
        <taxon>Bacteroidota</taxon>
        <taxon>Cytophagia</taxon>
        <taxon>Cytophagales</taxon>
        <taxon>Cyclobacteriaceae</taxon>
        <taxon>Belliella</taxon>
    </lineage>
</organism>
<dbReference type="Pfam" id="PF00583">
    <property type="entry name" value="Acetyltransf_1"/>
    <property type="match status" value="1"/>
</dbReference>
<feature type="domain" description="N-acetyltransferase" evidence="3">
    <location>
        <begin position="25"/>
        <end position="189"/>
    </location>
</feature>
<keyword evidence="4" id="KW-0687">Ribonucleoprotein</keyword>
<dbReference type="GO" id="GO:0005840">
    <property type="term" value="C:ribosome"/>
    <property type="evidence" value="ECO:0007669"/>
    <property type="project" value="UniProtKB-KW"/>
</dbReference>
<dbReference type="PANTHER" id="PTHR43072">
    <property type="entry name" value="N-ACETYLTRANSFERASE"/>
    <property type="match status" value="1"/>
</dbReference>
<keyword evidence="1" id="KW-0808">Transferase</keyword>
<sequence>MKGFCFQNPENGFSFKHHLFSQYMLKIYQATESQLIEVQKIAQITWPHTFRNILTPSQIDYMMEWMYTLDSLKSQVKDKKHVFLLAEEHSKYIGYCSYELNCADSSKVKIHKIYLLPDAQGHGVGKKLISEVEKIAKVNQFDAIYLNVNRFNNKAIHAYLALGFYEIKREVIALENGFVMDDIVMEKKI</sequence>
<dbReference type="SUPFAM" id="SSF55729">
    <property type="entry name" value="Acyl-CoA N-acyltransferases (Nat)"/>
    <property type="match status" value="1"/>
</dbReference>
<proteinExistence type="predicted"/>
<evidence type="ECO:0000256" key="2">
    <source>
        <dbReference type="ARBA" id="ARBA00023315"/>
    </source>
</evidence>
<dbReference type="PANTHER" id="PTHR43072:SF23">
    <property type="entry name" value="UPF0039 PROTEIN C11D3.02C"/>
    <property type="match status" value="1"/>
</dbReference>
<dbReference type="Gene3D" id="3.40.630.30">
    <property type="match status" value="1"/>
</dbReference>
<dbReference type="GO" id="GO:0016747">
    <property type="term" value="F:acyltransferase activity, transferring groups other than amino-acyl groups"/>
    <property type="evidence" value="ECO:0007669"/>
    <property type="project" value="InterPro"/>
</dbReference>
<dbReference type="EMBL" id="FZOK01000010">
    <property type="protein sequence ID" value="SNS47207.1"/>
    <property type="molecule type" value="Genomic_DNA"/>
</dbReference>
<dbReference type="InterPro" id="IPR016181">
    <property type="entry name" value="Acyl_CoA_acyltransferase"/>
</dbReference>
<dbReference type="AlphaFoldDB" id="A0A239ERE6"/>
<protein>
    <submittedName>
        <fullName evidence="4">Ribosomal protein S18 acetylase RimI</fullName>
    </submittedName>
</protein>
<reference evidence="5" key="1">
    <citation type="submission" date="2017-06" db="EMBL/GenBank/DDBJ databases">
        <authorList>
            <person name="Varghese N."/>
            <person name="Submissions S."/>
        </authorList>
    </citation>
    <scope>NUCLEOTIDE SEQUENCE [LARGE SCALE GENOMIC DNA]</scope>
    <source>
        <strain evidence="5">5C</strain>
    </source>
</reference>
<dbReference type="Proteomes" id="UP000198480">
    <property type="component" value="Unassembled WGS sequence"/>
</dbReference>
<dbReference type="InterPro" id="IPR000182">
    <property type="entry name" value="GNAT_dom"/>
</dbReference>
<accession>A0A239ERE6</accession>
<gene>
    <name evidence="4" type="ORF">SAMN06295967_11084</name>
</gene>
<keyword evidence="2" id="KW-0012">Acyltransferase</keyword>
<dbReference type="CDD" id="cd04301">
    <property type="entry name" value="NAT_SF"/>
    <property type="match status" value="1"/>
</dbReference>
<dbReference type="PROSITE" id="PS51186">
    <property type="entry name" value="GNAT"/>
    <property type="match status" value="1"/>
</dbReference>
<keyword evidence="5" id="KW-1185">Reference proteome</keyword>
<evidence type="ECO:0000313" key="5">
    <source>
        <dbReference type="Proteomes" id="UP000198480"/>
    </source>
</evidence>
<name>A0A239ERE6_9BACT</name>
<dbReference type="OrthoDB" id="9800604at2"/>